<protein>
    <submittedName>
        <fullName evidence="2">Uncharacterized protein</fullName>
    </submittedName>
</protein>
<keyword evidence="3" id="KW-1185">Reference proteome</keyword>
<dbReference type="EMBL" id="JAIWOZ010000002">
    <property type="protein sequence ID" value="KAH6609284.1"/>
    <property type="molecule type" value="Genomic_DNA"/>
</dbReference>
<organism evidence="2 3">
    <name type="scientific">Trichoderma cornu-damae</name>
    <dbReference type="NCBI Taxonomy" id="654480"/>
    <lineage>
        <taxon>Eukaryota</taxon>
        <taxon>Fungi</taxon>
        <taxon>Dikarya</taxon>
        <taxon>Ascomycota</taxon>
        <taxon>Pezizomycotina</taxon>
        <taxon>Sordariomycetes</taxon>
        <taxon>Hypocreomycetidae</taxon>
        <taxon>Hypocreales</taxon>
        <taxon>Hypocreaceae</taxon>
        <taxon>Trichoderma</taxon>
    </lineage>
</organism>
<evidence type="ECO:0000313" key="3">
    <source>
        <dbReference type="Proteomes" id="UP000827724"/>
    </source>
</evidence>
<evidence type="ECO:0000313" key="2">
    <source>
        <dbReference type="EMBL" id="KAH6609284.1"/>
    </source>
</evidence>
<dbReference type="Pfam" id="PF20354">
    <property type="entry name" value="DUF6649"/>
    <property type="match status" value="1"/>
</dbReference>
<feature type="compositionally biased region" description="Basic and acidic residues" evidence="1">
    <location>
        <begin position="32"/>
        <end position="41"/>
    </location>
</feature>
<comment type="caution">
    <text evidence="2">The sequence shown here is derived from an EMBL/GenBank/DDBJ whole genome shotgun (WGS) entry which is preliminary data.</text>
</comment>
<proteinExistence type="predicted"/>
<name>A0A9P8QQ73_9HYPO</name>
<dbReference type="OrthoDB" id="5345504at2759"/>
<dbReference type="Proteomes" id="UP000827724">
    <property type="component" value="Unassembled WGS sequence"/>
</dbReference>
<evidence type="ECO:0000256" key="1">
    <source>
        <dbReference type="SAM" id="MobiDB-lite"/>
    </source>
</evidence>
<feature type="region of interest" description="Disordered" evidence="1">
    <location>
        <begin position="1"/>
        <end position="98"/>
    </location>
</feature>
<feature type="region of interest" description="Disordered" evidence="1">
    <location>
        <begin position="185"/>
        <end position="214"/>
    </location>
</feature>
<dbReference type="AlphaFoldDB" id="A0A9P8QQ73"/>
<reference evidence="2" key="1">
    <citation type="submission" date="2021-08" db="EMBL/GenBank/DDBJ databases">
        <title>Chromosome-Level Trichoderma cornu-damae using Hi-C Data.</title>
        <authorList>
            <person name="Kim C.S."/>
        </authorList>
    </citation>
    <scope>NUCLEOTIDE SEQUENCE</scope>
    <source>
        <strain evidence="2">KA19-0412C</strain>
    </source>
</reference>
<accession>A0A9P8QQ73</accession>
<gene>
    <name evidence="2" type="ORF">Trco_002630</name>
</gene>
<sequence length="230" mass="24977">MLGTQSPSSPAPGILMEGFDQARQHSRRKRKAESQDNERLSKRLSLLNIANGSLPNPEQTGSKLYVPVETPSADAASSSKHPKAPPAQGGDEAMQLDDSKHRVYIYDLDAELSSDSDSDGDEGRLVFLPDIEKHLSENRIPRHILANDQGELAGMQLVLYSDPKSLSVPEEQDGVRRAIIEARQRARARQRKPDGGDHAGEMRSRATGSEAAAGTHLLSMGDACDAMEVD</sequence>
<feature type="compositionally biased region" description="Basic and acidic residues" evidence="1">
    <location>
        <begin position="191"/>
        <end position="204"/>
    </location>
</feature>
<feature type="compositionally biased region" description="Polar residues" evidence="1">
    <location>
        <begin position="48"/>
        <end position="62"/>
    </location>
</feature>
<dbReference type="InterPro" id="IPR046591">
    <property type="entry name" value="DUF6649"/>
</dbReference>